<evidence type="ECO:0000313" key="2">
    <source>
        <dbReference type="EMBL" id="KYP42805.1"/>
    </source>
</evidence>
<dbReference type="Gramene" id="C.cajan_35560.t">
    <property type="protein sequence ID" value="C.cajan_35560.t"/>
    <property type="gene ID" value="C.cajan_35560"/>
</dbReference>
<feature type="chain" id="PRO_5007587951" description="Thionin-like protein 2" evidence="1">
    <location>
        <begin position="25"/>
        <end position="116"/>
    </location>
</feature>
<protein>
    <recommendedName>
        <fullName evidence="4">Thionin-like protein 2</fullName>
    </recommendedName>
</protein>
<gene>
    <name evidence="2" type="ORF">KK1_035787</name>
</gene>
<feature type="signal peptide" evidence="1">
    <location>
        <begin position="1"/>
        <end position="24"/>
    </location>
</feature>
<dbReference type="AlphaFoldDB" id="A0A151RK24"/>
<accession>A0A151RK24</accession>
<keyword evidence="1" id="KW-0732">Signal</keyword>
<reference evidence="2" key="1">
    <citation type="journal article" date="2012" name="Nat. Biotechnol.">
        <title>Draft genome sequence of pigeonpea (Cajanus cajan), an orphan legume crop of resource-poor farmers.</title>
        <authorList>
            <person name="Varshney R.K."/>
            <person name="Chen W."/>
            <person name="Li Y."/>
            <person name="Bharti A.K."/>
            <person name="Saxena R.K."/>
            <person name="Schlueter J.A."/>
            <person name="Donoghue M.T."/>
            <person name="Azam S."/>
            <person name="Fan G."/>
            <person name="Whaley A.M."/>
            <person name="Farmer A.D."/>
            <person name="Sheridan J."/>
            <person name="Iwata A."/>
            <person name="Tuteja R."/>
            <person name="Penmetsa R.V."/>
            <person name="Wu W."/>
            <person name="Upadhyaya H.D."/>
            <person name="Yang S.P."/>
            <person name="Shah T."/>
            <person name="Saxena K.B."/>
            <person name="Michael T."/>
            <person name="McCombie W.R."/>
            <person name="Yang B."/>
            <person name="Zhang G."/>
            <person name="Yang H."/>
            <person name="Wang J."/>
            <person name="Spillane C."/>
            <person name="Cook D.R."/>
            <person name="May G.D."/>
            <person name="Xu X."/>
            <person name="Jackson S.A."/>
        </authorList>
    </citation>
    <scope>NUCLEOTIDE SEQUENCE [LARGE SCALE GENOMIC DNA]</scope>
</reference>
<keyword evidence="3" id="KW-1185">Reference proteome</keyword>
<dbReference type="Proteomes" id="UP000075243">
    <property type="component" value="Unassembled WGS sequence"/>
</dbReference>
<name>A0A151RK24_CAJCA</name>
<evidence type="ECO:0000256" key="1">
    <source>
        <dbReference type="SAM" id="SignalP"/>
    </source>
</evidence>
<organism evidence="2 3">
    <name type="scientific">Cajanus cajan</name>
    <name type="common">Pigeon pea</name>
    <name type="synonym">Cajanus indicus</name>
    <dbReference type="NCBI Taxonomy" id="3821"/>
    <lineage>
        <taxon>Eukaryota</taxon>
        <taxon>Viridiplantae</taxon>
        <taxon>Streptophyta</taxon>
        <taxon>Embryophyta</taxon>
        <taxon>Tracheophyta</taxon>
        <taxon>Spermatophyta</taxon>
        <taxon>Magnoliopsida</taxon>
        <taxon>eudicotyledons</taxon>
        <taxon>Gunneridae</taxon>
        <taxon>Pentapetalae</taxon>
        <taxon>rosids</taxon>
        <taxon>fabids</taxon>
        <taxon>Fabales</taxon>
        <taxon>Fabaceae</taxon>
        <taxon>Papilionoideae</taxon>
        <taxon>50 kb inversion clade</taxon>
        <taxon>NPAAA clade</taxon>
        <taxon>indigoferoid/millettioid clade</taxon>
        <taxon>Phaseoleae</taxon>
        <taxon>Cajanus</taxon>
    </lineage>
</organism>
<evidence type="ECO:0008006" key="4">
    <source>
        <dbReference type="Google" id="ProtNLM"/>
    </source>
</evidence>
<sequence length="116" mass="12855">MTKNEMRTTRIAIMIIFMLGFAQAYPNPLSMKTESRNKPDELSCSAKCGIDCVLANLFYLLCYAICVSKCHKTPTDIVSNCLSGCGLTKPIYVKSPGALDIAIHRVDSCLQECQRK</sequence>
<proteinExistence type="predicted"/>
<evidence type="ECO:0000313" key="3">
    <source>
        <dbReference type="Proteomes" id="UP000075243"/>
    </source>
</evidence>
<dbReference type="EMBL" id="KQ483699">
    <property type="protein sequence ID" value="KYP42805.1"/>
    <property type="molecule type" value="Genomic_DNA"/>
</dbReference>
<dbReference type="OMA" id="GVIIMIM"/>